<feature type="transmembrane region" description="Helical" evidence="3">
    <location>
        <begin position="80"/>
        <end position="99"/>
    </location>
</feature>
<sequence length="189" mass="20957">MQISTRELVLAAIFTALLCVLTILIRVFQPVLIIPFSLQPFVVMLAACLLSPRAAFLSILAYIFIGLIGIPVFSKPPFGGPAYILLPSFGFLLSFPLAAWVQSKLIKRTSFINFSLAGLAGIIVMYIIGLPYMYVILNYYVGNTVDVMRVLQLGFLPFITFDLIKIVIAALLALELCRRLGINRENILK</sequence>
<dbReference type="InterPro" id="IPR003784">
    <property type="entry name" value="BioY"/>
</dbReference>
<dbReference type="KEGG" id="salq:SYNTR_1909"/>
<dbReference type="OrthoDB" id="9803495at2"/>
<organism evidence="4 5">
    <name type="scientific">Candidatus Syntrophocurvum alkaliphilum</name>
    <dbReference type="NCBI Taxonomy" id="2293317"/>
    <lineage>
        <taxon>Bacteria</taxon>
        <taxon>Bacillati</taxon>
        <taxon>Bacillota</taxon>
        <taxon>Clostridia</taxon>
        <taxon>Eubacteriales</taxon>
        <taxon>Syntrophomonadaceae</taxon>
        <taxon>Candidatus Syntrophocurvum</taxon>
    </lineage>
</organism>
<feature type="transmembrane region" description="Helical" evidence="3">
    <location>
        <begin position="154"/>
        <end position="174"/>
    </location>
</feature>
<feature type="transmembrane region" description="Helical" evidence="3">
    <location>
        <begin position="55"/>
        <end position="74"/>
    </location>
</feature>
<accession>A0A6I6DHD2</accession>
<dbReference type="PIRSF" id="PIRSF016661">
    <property type="entry name" value="BioY"/>
    <property type="match status" value="1"/>
</dbReference>
<keyword evidence="2" id="KW-0813">Transport</keyword>
<dbReference type="Pfam" id="PF02632">
    <property type="entry name" value="BioY"/>
    <property type="match status" value="1"/>
</dbReference>
<evidence type="ECO:0000256" key="1">
    <source>
        <dbReference type="ARBA" id="ARBA00010692"/>
    </source>
</evidence>
<keyword evidence="3" id="KW-0812">Transmembrane</keyword>
<keyword evidence="3" id="KW-1133">Transmembrane helix</keyword>
<name>A0A6I6DHD2_9FIRM</name>
<protein>
    <recommendedName>
        <fullName evidence="2">Biotin transporter</fullName>
    </recommendedName>
</protein>
<evidence type="ECO:0000256" key="2">
    <source>
        <dbReference type="PIRNR" id="PIRNR016661"/>
    </source>
</evidence>
<dbReference type="PANTHER" id="PTHR34295:SF1">
    <property type="entry name" value="BIOTIN TRANSPORTER BIOY"/>
    <property type="match status" value="1"/>
</dbReference>
<evidence type="ECO:0000256" key="3">
    <source>
        <dbReference type="SAM" id="Phobius"/>
    </source>
</evidence>
<dbReference type="Gene3D" id="1.10.1760.20">
    <property type="match status" value="1"/>
</dbReference>
<dbReference type="Proteomes" id="UP000426444">
    <property type="component" value="Chromosome"/>
</dbReference>
<feature type="transmembrane region" description="Helical" evidence="3">
    <location>
        <begin position="31"/>
        <end position="50"/>
    </location>
</feature>
<feature type="transmembrane region" description="Helical" evidence="3">
    <location>
        <begin position="111"/>
        <end position="134"/>
    </location>
</feature>
<evidence type="ECO:0000313" key="4">
    <source>
        <dbReference type="EMBL" id="QGU00503.1"/>
    </source>
</evidence>
<evidence type="ECO:0000313" key="5">
    <source>
        <dbReference type="Proteomes" id="UP000426444"/>
    </source>
</evidence>
<reference evidence="5" key="1">
    <citation type="journal article" date="2019" name="Microbiology">
        <title>Complete Genome Sequence of an Uncultured Bacterium of the Candidate Phylum Bipolaricaulota.</title>
        <authorList>
            <person name="Kadnikov V.V."/>
            <person name="Mardanov A.V."/>
            <person name="Beletsky A.V."/>
            <person name="Frank Y.A."/>
            <person name="Karnachuk O.V."/>
            <person name="Ravin N.V."/>
        </authorList>
    </citation>
    <scope>NUCLEOTIDE SEQUENCE [LARGE SCALE GENOMIC DNA]</scope>
</reference>
<keyword evidence="2 3" id="KW-0472">Membrane</keyword>
<dbReference type="EMBL" id="CP046457">
    <property type="protein sequence ID" value="QGU00503.1"/>
    <property type="molecule type" value="Genomic_DNA"/>
</dbReference>
<comment type="similarity">
    <text evidence="1 2">Belongs to the BioY family.</text>
</comment>
<feature type="transmembrane region" description="Helical" evidence="3">
    <location>
        <begin position="7"/>
        <end position="25"/>
    </location>
</feature>
<dbReference type="GO" id="GO:0015225">
    <property type="term" value="F:biotin transmembrane transporter activity"/>
    <property type="evidence" value="ECO:0007669"/>
    <property type="project" value="UniProtKB-UniRule"/>
</dbReference>
<dbReference type="RefSeq" id="WP_156204279.1">
    <property type="nucleotide sequence ID" value="NZ_CP046457.1"/>
</dbReference>
<dbReference type="GO" id="GO:0005886">
    <property type="term" value="C:plasma membrane"/>
    <property type="evidence" value="ECO:0007669"/>
    <property type="project" value="UniProtKB-SubCell"/>
</dbReference>
<gene>
    <name evidence="4" type="ORF">SYNTR_1909</name>
</gene>
<proteinExistence type="inferred from homology"/>
<keyword evidence="2" id="KW-1003">Cell membrane</keyword>
<comment type="subcellular location">
    <subcellularLocation>
        <location evidence="2">Cell membrane</location>
        <topology evidence="2">Multi-pass membrane protein</topology>
    </subcellularLocation>
</comment>
<keyword evidence="5" id="KW-1185">Reference proteome</keyword>
<dbReference type="PANTHER" id="PTHR34295">
    <property type="entry name" value="BIOTIN TRANSPORTER BIOY"/>
    <property type="match status" value="1"/>
</dbReference>
<dbReference type="AlphaFoldDB" id="A0A6I6DHD2"/>